<organism evidence="3">
    <name type="scientific">Gongylonema pulchrum</name>
    <dbReference type="NCBI Taxonomy" id="637853"/>
    <lineage>
        <taxon>Eukaryota</taxon>
        <taxon>Metazoa</taxon>
        <taxon>Ecdysozoa</taxon>
        <taxon>Nematoda</taxon>
        <taxon>Chromadorea</taxon>
        <taxon>Rhabditida</taxon>
        <taxon>Spirurina</taxon>
        <taxon>Spiruromorpha</taxon>
        <taxon>Spiruroidea</taxon>
        <taxon>Gongylonematidae</taxon>
        <taxon>Gongylonema</taxon>
    </lineage>
</organism>
<reference evidence="3" key="1">
    <citation type="submission" date="2016-06" db="UniProtKB">
        <authorList>
            <consortium name="WormBaseParasite"/>
        </authorList>
    </citation>
    <scope>IDENTIFICATION</scope>
</reference>
<proteinExistence type="predicted"/>
<sequence>MLAKAKQAARMQMEIEKLNTCRFATAVPPKASRFLLNVFLKNKVSNGQS</sequence>
<gene>
    <name evidence="1" type="ORF">GPUH_LOCUS8447</name>
</gene>
<name>A0A183DIA6_9BILA</name>
<accession>A0A183DIA6</accession>
<evidence type="ECO:0000313" key="2">
    <source>
        <dbReference type="Proteomes" id="UP000271098"/>
    </source>
</evidence>
<reference evidence="1 2" key="2">
    <citation type="submission" date="2018-11" db="EMBL/GenBank/DDBJ databases">
        <authorList>
            <consortium name="Pathogen Informatics"/>
        </authorList>
    </citation>
    <scope>NUCLEOTIDE SEQUENCE [LARGE SCALE GENOMIC DNA]</scope>
</reference>
<evidence type="ECO:0000313" key="3">
    <source>
        <dbReference type="WBParaSite" id="GPUH_0000845601-mRNA-1"/>
    </source>
</evidence>
<evidence type="ECO:0000313" key="1">
    <source>
        <dbReference type="EMBL" id="VDK62731.1"/>
    </source>
</evidence>
<dbReference type="EMBL" id="UYRT01024675">
    <property type="protein sequence ID" value="VDK62731.1"/>
    <property type="molecule type" value="Genomic_DNA"/>
</dbReference>
<dbReference type="AlphaFoldDB" id="A0A183DIA6"/>
<keyword evidence="2" id="KW-1185">Reference proteome</keyword>
<dbReference type="Proteomes" id="UP000271098">
    <property type="component" value="Unassembled WGS sequence"/>
</dbReference>
<dbReference type="WBParaSite" id="GPUH_0000845601-mRNA-1">
    <property type="protein sequence ID" value="GPUH_0000845601-mRNA-1"/>
    <property type="gene ID" value="GPUH_0000845601"/>
</dbReference>
<protein>
    <submittedName>
        <fullName evidence="1 3">Uncharacterized protein</fullName>
    </submittedName>
</protein>